<gene>
    <name evidence="3" type="ORF">WA026_005805</name>
</gene>
<feature type="compositionally biased region" description="Basic and acidic residues" evidence="1">
    <location>
        <begin position="181"/>
        <end position="197"/>
    </location>
</feature>
<keyword evidence="4" id="KW-1185">Reference proteome</keyword>
<feature type="transmembrane region" description="Helical" evidence="2">
    <location>
        <begin position="32"/>
        <end position="52"/>
    </location>
</feature>
<proteinExistence type="predicted"/>
<dbReference type="Proteomes" id="UP001431783">
    <property type="component" value="Unassembled WGS sequence"/>
</dbReference>
<sequence length="197" mass="22817">MTSTSIFPSYQRIVNRIPLALTRRSFRSCEKYIIILVFLTFGLVYFGTLFFLPEFRNSATRSESVYKVYDQFKRAAPELLIPPPPLENSREAPKLLRHEIDIHNGEDPHLVGDREKFKAKIEQDAELKVLERPDVGRFYRKSSTPSHPSKEVRLNDPDIVTVPPAISDHYPLITNGEDGDSIARERRNKIKEVRKDH</sequence>
<evidence type="ECO:0000313" key="3">
    <source>
        <dbReference type="EMBL" id="KAK9874990.1"/>
    </source>
</evidence>
<keyword evidence="2" id="KW-0812">Transmembrane</keyword>
<feature type="region of interest" description="Disordered" evidence="1">
    <location>
        <begin position="170"/>
        <end position="197"/>
    </location>
</feature>
<evidence type="ECO:0000313" key="4">
    <source>
        <dbReference type="Proteomes" id="UP001431783"/>
    </source>
</evidence>
<organism evidence="3 4">
    <name type="scientific">Henosepilachna vigintioctopunctata</name>
    <dbReference type="NCBI Taxonomy" id="420089"/>
    <lineage>
        <taxon>Eukaryota</taxon>
        <taxon>Metazoa</taxon>
        <taxon>Ecdysozoa</taxon>
        <taxon>Arthropoda</taxon>
        <taxon>Hexapoda</taxon>
        <taxon>Insecta</taxon>
        <taxon>Pterygota</taxon>
        <taxon>Neoptera</taxon>
        <taxon>Endopterygota</taxon>
        <taxon>Coleoptera</taxon>
        <taxon>Polyphaga</taxon>
        <taxon>Cucujiformia</taxon>
        <taxon>Coccinelloidea</taxon>
        <taxon>Coccinellidae</taxon>
        <taxon>Epilachninae</taxon>
        <taxon>Epilachnini</taxon>
        <taxon>Henosepilachna</taxon>
    </lineage>
</organism>
<accession>A0AAW1TXI1</accession>
<keyword evidence="2" id="KW-1133">Transmembrane helix</keyword>
<dbReference type="EMBL" id="JARQZJ010000032">
    <property type="protein sequence ID" value="KAK9874990.1"/>
    <property type="molecule type" value="Genomic_DNA"/>
</dbReference>
<reference evidence="3 4" key="1">
    <citation type="submission" date="2023-03" db="EMBL/GenBank/DDBJ databases">
        <title>Genome insight into feeding habits of ladybird beetles.</title>
        <authorList>
            <person name="Li H.-S."/>
            <person name="Huang Y.-H."/>
            <person name="Pang H."/>
        </authorList>
    </citation>
    <scope>NUCLEOTIDE SEQUENCE [LARGE SCALE GENOMIC DNA]</scope>
    <source>
        <strain evidence="3">SYSU_2023b</strain>
        <tissue evidence="3">Whole body</tissue>
    </source>
</reference>
<dbReference type="AlphaFoldDB" id="A0AAW1TXI1"/>
<evidence type="ECO:0000256" key="2">
    <source>
        <dbReference type="SAM" id="Phobius"/>
    </source>
</evidence>
<evidence type="ECO:0000256" key="1">
    <source>
        <dbReference type="SAM" id="MobiDB-lite"/>
    </source>
</evidence>
<name>A0AAW1TXI1_9CUCU</name>
<comment type="caution">
    <text evidence="3">The sequence shown here is derived from an EMBL/GenBank/DDBJ whole genome shotgun (WGS) entry which is preliminary data.</text>
</comment>
<keyword evidence="2" id="KW-0472">Membrane</keyword>
<protein>
    <submittedName>
        <fullName evidence="3">Uncharacterized protein</fullName>
    </submittedName>
</protein>